<dbReference type="AlphaFoldDB" id="A0A452ZV72"/>
<evidence type="ECO:0000313" key="3">
    <source>
        <dbReference type="Proteomes" id="UP000015105"/>
    </source>
</evidence>
<evidence type="ECO:0000313" key="2">
    <source>
        <dbReference type="EnsemblPlants" id="AET1Gv20933300.2"/>
    </source>
</evidence>
<protein>
    <submittedName>
        <fullName evidence="2">Uncharacterized protein</fullName>
    </submittedName>
</protein>
<dbReference type="Gramene" id="AET1Gv20933300.2">
    <property type="protein sequence ID" value="AET1Gv20933300.2"/>
    <property type="gene ID" value="AET1Gv20933300"/>
</dbReference>
<reference evidence="2" key="3">
    <citation type="journal article" date="2017" name="Nature">
        <title>Genome sequence of the progenitor of the wheat D genome Aegilops tauschii.</title>
        <authorList>
            <person name="Luo M.C."/>
            <person name="Gu Y.Q."/>
            <person name="Puiu D."/>
            <person name="Wang H."/>
            <person name="Twardziok S.O."/>
            <person name="Deal K.R."/>
            <person name="Huo N."/>
            <person name="Zhu T."/>
            <person name="Wang L."/>
            <person name="Wang Y."/>
            <person name="McGuire P.E."/>
            <person name="Liu S."/>
            <person name="Long H."/>
            <person name="Ramasamy R.K."/>
            <person name="Rodriguez J.C."/>
            <person name="Van S.L."/>
            <person name="Yuan L."/>
            <person name="Wang Z."/>
            <person name="Xia Z."/>
            <person name="Xiao L."/>
            <person name="Anderson O.D."/>
            <person name="Ouyang S."/>
            <person name="Liang Y."/>
            <person name="Zimin A.V."/>
            <person name="Pertea G."/>
            <person name="Qi P."/>
            <person name="Bennetzen J.L."/>
            <person name="Dai X."/>
            <person name="Dawson M.W."/>
            <person name="Muller H.G."/>
            <person name="Kugler K."/>
            <person name="Rivarola-Duarte L."/>
            <person name="Spannagl M."/>
            <person name="Mayer K.F.X."/>
            <person name="Lu F.H."/>
            <person name="Bevan M.W."/>
            <person name="Leroy P."/>
            <person name="Li P."/>
            <person name="You F.M."/>
            <person name="Sun Q."/>
            <person name="Liu Z."/>
            <person name="Lyons E."/>
            <person name="Wicker T."/>
            <person name="Salzberg S.L."/>
            <person name="Devos K.M."/>
            <person name="Dvorak J."/>
        </authorList>
    </citation>
    <scope>NUCLEOTIDE SEQUENCE [LARGE SCALE GENOMIC DNA]</scope>
    <source>
        <strain evidence="2">cv. AL8/78</strain>
    </source>
</reference>
<name>A0A452ZV72_AEGTS</name>
<dbReference type="Proteomes" id="UP000015105">
    <property type="component" value="Chromosome 1D"/>
</dbReference>
<accession>A0A452ZV72</accession>
<keyword evidence="3" id="KW-1185">Reference proteome</keyword>
<evidence type="ECO:0000256" key="1">
    <source>
        <dbReference type="SAM" id="MobiDB-lite"/>
    </source>
</evidence>
<organism evidence="2 3">
    <name type="scientific">Aegilops tauschii subsp. strangulata</name>
    <name type="common">Goatgrass</name>
    <dbReference type="NCBI Taxonomy" id="200361"/>
    <lineage>
        <taxon>Eukaryota</taxon>
        <taxon>Viridiplantae</taxon>
        <taxon>Streptophyta</taxon>
        <taxon>Embryophyta</taxon>
        <taxon>Tracheophyta</taxon>
        <taxon>Spermatophyta</taxon>
        <taxon>Magnoliopsida</taxon>
        <taxon>Liliopsida</taxon>
        <taxon>Poales</taxon>
        <taxon>Poaceae</taxon>
        <taxon>BOP clade</taxon>
        <taxon>Pooideae</taxon>
        <taxon>Triticodae</taxon>
        <taxon>Triticeae</taxon>
        <taxon>Triticinae</taxon>
        <taxon>Aegilops</taxon>
    </lineage>
</organism>
<reference evidence="2" key="5">
    <citation type="journal article" date="2021" name="G3 (Bethesda)">
        <title>Aegilops tauschii genome assembly Aet v5.0 features greater sequence contiguity and improved annotation.</title>
        <authorList>
            <person name="Wang L."/>
            <person name="Zhu T."/>
            <person name="Rodriguez J.C."/>
            <person name="Deal K.R."/>
            <person name="Dubcovsky J."/>
            <person name="McGuire P.E."/>
            <person name="Lux T."/>
            <person name="Spannagl M."/>
            <person name="Mayer K.F.X."/>
            <person name="Baldrich P."/>
            <person name="Meyers B.C."/>
            <person name="Huo N."/>
            <person name="Gu Y.Q."/>
            <person name="Zhou H."/>
            <person name="Devos K.M."/>
            <person name="Bennetzen J.L."/>
            <person name="Unver T."/>
            <person name="Budak H."/>
            <person name="Gulick P.J."/>
            <person name="Galiba G."/>
            <person name="Kalapos B."/>
            <person name="Nelson D.R."/>
            <person name="Li P."/>
            <person name="You F.M."/>
            <person name="Luo M.C."/>
            <person name="Dvorak J."/>
        </authorList>
    </citation>
    <scope>NUCLEOTIDE SEQUENCE [LARGE SCALE GENOMIC DNA]</scope>
    <source>
        <strain evidence="2">cv. AL8/78</strain>
    </source>
</reference>
<dbReference type="STRING" id="200361.A0A452ZV72"/>
<proteinExistence type="predicted"/>
<dbReference type="EnsemblPlants" id="AET1Gv20933300.2">
    <property type="protein sequence ID" value="AET1Gv20933300.2"/>
    <property type="gene ID" value="AET1Gv20933300"/>
</dbReference>
<reference evidence="2" key="4">
    <citation type="submission" date="2019-03" db="UniProtKB">
        <authorList>
            <consortium name="EnsemblPlants"/>
        </authorList>
    </citation>
    <scope>IDENTIFICATION</scope>
</reference>
<sequence length="116" mass="12466">AAKIRAASPPRSTRDLGHARSATRSLAAYRESDSEMCGMRASIVGGGADAHLYDDPDGAATPVLLDSRFDGDKLDALEHLLALISRGVDVAHLSPQRVENVIFRKIQGCSRSDQKH</sequence>
<reference evidence="3" key="2">
    <citation type="journal article" date="2017" name="Nat. Plants">
        <title>The Aegilops tauschii genome reveals multiple impacts of transposons.</title>
        <authorList>
            <person name="Zhao G."/>
            <person name="Zou C."/>
            <person name="Li K."/>
            <person name="Wang K."/>
            <person name="Li T."/>
            <person name="Gao L."/>
            <person name="Zhang X."/>
            <person name="Wang H."/>
            <person name="Yang Z."/>
            <person name="Liu X."/>
            <person name="Jiang W."/>
            <person name="Mao L."/>
            <person name="Kong X."/>
            <person name="Jiao Y."/>
            <person name="Jia J."/>
        </authorList>
    </citation>
    <scope>NUCLEOTIDE SEQUENCE [LARGE SCALE GENOMIC DNA]</scope>
    <source>
        <strain evidence="3">cv. AL8/78</strain>
    </source>
</reference>
<feature type="region of interest" description="Disordered" evidence="1">
    <location>
        <begin position="1"/>
        <end position="21"/>
    </location>
</feature>
<reference evidence="3" key="1">
    <citation type="journal article" date="2014" name="Science">
        <title>Ancient hybridizations among the ancestral genomes of bread wheat.</title>
        <authorList>
            <consortium name="International Wheat Genome Sequencing Consortium,"/>
            <person name="Marcussen T."/>
            <person name="Sandve S.R."/>
            <person name="Heier L."/>
            <person name="Spannagl M."/>
            <person name="Pfeifer M."/>
            <person name="Jakobsen K.S."/>
            <person name="Wulff B.B."/>
            <person name="Steuernagel B."/>
            <person name="Mayer K.F."/>
            <person name="Olsen O.A."/>
        </authorList>
    </citation>
    <scope>NUCLEOTIDE SEQUENCE [LARGE SCALE GENOMIC DNA]</scope>
    <source>
        <strain evidence="3">cv. AL8/78</strain>
    </source>
</reference>